<accession>A0AAD2FHW2</accession>
<comment type="caution">
    <text evidence="2">The sequence shown here is derived from an EMBL/GenBank/DDBJ whole genome shotgun (WGS) entry which is preliminary data.</text>
</comment>
<dbReference type="EMBL" id="CAKOGP040000868">
    <property type="protein sequence ID" value="CAJ1939899.1"/>
    <property type="molecule type" value="Genomic_DNA"/>
</dbReference>
<evidence type="ECO:0000256" key="1">
    <source>
        <dbReference type="SAM" id="MobiDB-lite"/>
    </source>
</evidence>
<evidence type="ECO:0000313" key="3">
    <source>
        <dbReference type="Proteomes" id="UP001295423"/>
    </source>
</evidence>
<dbReference type="AlphaFoldDB" id="A0AAD2FHW2"/>
<organism evidence="2 3">
    <name type="scientific">Cylindrotheca closterium</name>
    <dbReference type="NCBI Taxonomy" id="2856"/>
    <lineage>
        <taxon>Eukaryota</taxon>
        <taxon>Sar</taxon>
        <taxon>Stramenopiles</taxon>
        <taxon>Ochrophyta</taxon>
        <taxon>Bacillariophyta</taxon>
        <taxon>Bacillariophyceae</taxon>
        <taxon>Bacillariophycidae</taxon>
        <taxon>Bacillariales</taxon>
        <taxon>Bacillariaceae</taxon>
        <taxon>Cylindrotheca</taxon>
    </lineage>
</organism>
<gene>
    <name evidence="2" type="ORF">CYCCA115_LOCUS6785</name>
</gene>
<protein>
    <submittedName>
        <fullName evidence="2">Uncharacterized protein</fullName>
    </submittedName>
</protein>
<sequence>MSRANCITAESYYQASLDAIDATFQNVLNETSDPLEEALFRETQVSLIAALEQVAQPMNDSEYQALVNAYHETPYDQNDDDDDEYEGEMGQQAENTIQAYDDEQEEELDEEDLLDVAALKEAKAKRQQIRALSNRVARIRQRVLDRVATTTEKECLMEQPTICIEKSPDLDIDKHSGLMQSSLQNLNNILKDSTWQKNLPQQTQRMQKTMKSIQYHEITNHQLSQTETAILSQTNDRLDEELEKERLQLSQTSVTTKDPVAEDGTNASPEDRLATFMQDYF</sequence>
<feature type="region of interest" description="Disordered" evidence="1">
    <location>
        <begin position="247"/>
        <end position="275"/>
    </location>
</feature>
<keyword evidence="3" id="KW-1185">Reference proteome</keyword>
<dbReference type="Proteomes" id="UP001295423">
    <property type="component" value="Unassembled WGS sequence"/>
</dbReference>
<evidence type="ECO:0000313" key="2">
    <source>
        <dbReference type="EMBL" id="CAJ1939899.1"/>
    </source>
</evidence>
<proteinExistence type="predicted"/>
<name>A0AAD2FHW2_9STRA</name>
<reference evidence="2" key="1">
    <citation type="submission" date="2023-08" db="EMBL/GenBank/DDBJ databases">
        <authorList>
            <person name="Audoor S."/>
            <person name="Bilcke G."/>
        </authorList>
    </citation>
    <scope>NUCLEOTIDE SEQUENCE</scope>
</reference>